<comment type="caution">
    <text evidence="3">The sequence shown here is derived from an EMBL/GenBank/DDBJ whole genome shotgun (WGS) entry which is preliminary data.</text>
</comment>
<feature type="region of interest" description="Disordered" evidence="1">
    <location>
        <begin position="560"/>
        <end position="583"/>
    </location>
</feature>
<dbReference type="PROSITE" id="PS00018">
    <property type="entry name" value="EF_HAND_1"/>
    <property type="match status" value="1"/>
</dbReference>
<feature type="chain" id="PRO_5045160672" description="DUF11 domain-containing protein" evidence="2">
    <location>
        <begin position="21"/>
        <end position="1007"/>
    </location>
</feature>
<dbReference type="InterPro" id="IPR018247">
    <property type="entry name" value="EF_Hand_1_Ca_BS"/>
</dbReference>
<reference evidence="4" key="1">
    <citation type="journal article" date="2019" name="Int. J. Syst. Evol. Microbiol.">
        <title>The Global Catalogue of Microorganisms (GCM) 10K type strain sequencing project: providing services to taxonomists for standard genome sequencing and annotation.</title>
        <authorList>
            <consortium name="The Broad Institute Genomics Platform"/>
            <consortium name="The Broad Institute Genome Sequencing Center for Infectious Disease"/>
            <person name="Wu L."/>
            <person name="Ma J."/>
        </authorList>
    </citation>
    <scope>NUCLEOTIDE SEQUENCE [LARGE SCALE GENOMIC DNA]</scope>
    <source>
        <strain evidence="4">JCM 14370</strain>
    </source>
</reference>
<dbReference type="EMBL" id="BMOD01000006">
    <property type="protein sequence ID" value="GGJ35192.1"/>
    <property type="molecule type" value="Genomic_DNA"/>
</dbReference>
<dbReference type="InterPro" id="IPR047589">
    <property type="entry name" value="DUF11_rpt"/>
</dbReference>
<evidence type="ECO:0000256" key="2">
    <source>
        <dbReference type="SAM" id="SignalP"/>
    </source>
</evidence>
<organism evidence="3 4">
    <name type="scientific">Deinococcus roseus</name>
    <dbReference type="NCBI Taxonomy" id="392414"/>
    <lineage>
        <taxon>Bacteria</taxon>
        <taxon>Thermotogati</taxon>
        <taxon>Deinococcota</taxon>
        <taxon>Deinococci</taxon>
        <taxon>Deinococcales</taxon>
        <taxon>Deinococcaceae</taxon>
        <taxon>Deinococcus</taxon>
    </lineage>
</organism>
<gene>
    <name evidence="3" type="ORF">GCM10008938_21590</name>
</gene>
<evidence type="ECO:0000256" key="1">
    <source>
        <dbReference type="SAM" id="MobiDB-lite"/>
    </source>
</evidence>
<name>A0ABQ2CZ57_9DEIO</name>
<dbReference type="Proteomes" id="UP000632222">
    <property type="component" value="Unassembled WGS sequence"/>
</dbReference>
<proteinExistence type="predicted"/>
<evidence type="ECO:0008006" key="5">
    <source>
        <dbReference type="Google" id="ProtNLM"/>
    </source>
</evidence>
<evidence type="ECO:0000313" key="4">
    <source>
        <dbReference type="Proteomes" id="UP000632222"/>
    </source>
</evidence>
<protein>
    <recommendedName>
        <fullName evidence="5">DUF11 domain-containing protein</fullName>
    </recommendedName>
</protein>
<keyword evidence="2" id="KW-0732">Signal</keyword>
<accession>A0ABQ2CZ57</accession>
<dbReference type="NCBIfam" id="TIGR01451">
    <property type="entry name" value="B_ant_repeat"/>
    <property type="match status" value="1"/>
</dbReference>
<evidence type="ECO:0000313" key="3">
    <source>
        <dbReference type="EMBL" id="GGJ35192.1"/>
    </source>
</evidence>
<keyword evidence="4" id="KW-1185">Reference proteome</keyword>
<feature type="signal peptide" evidence="2">
    <location>
        <begin position="1"/>
        <end position="20"/>
    </location>
</feature>
<feature type="compositionally biased region" description="Polar residues" evidence="1">
    <location>
        <begin position="570"/>
        <end position="583"/>
    </location>
</feature>
<dbReference type="RefSeq" id="WP_189002688.1">
    <property type="nucleotide sequence ID" value="NZ_BMOD01000006.1"/>
</dbReference>
<sequence length="1007" mass="103622">MSKKFLALSLALAAAGSALAAGTPANTKIRNQAIADFTDSSGQRQTTKSNEVFTVVQPVFSYTITPDEASTGSTPARSTSVPNTGAPRYFAYYVTNSGNATDTITLTSSLLGTSSLTGTPTFKLYYDSTPNGQVDSGEVEVSKDGSGNYFISATADQTVNLVAEVRLPVQATVTAGTRADFNLTGNSANISGANDESGDQNNTLRINVSNDAAFQVIKDASLADLVDRNGALKYTIQGSNNGATAASAVAVTVDSATRYGILVSDNLPTDGTNQLAFLTSALGTSAASSPNNYVYSGRGVAVPVYKVGGNWTTTFSASATAVGILIQNDAAGTTDPGAFFQPGDQFTLVFNTRVDNNNTAADIPDATILSVGKAINNTAAVTFKKNPLDGGTTTPSNTRVNHVAPAYAVAIGQDDSGTPGTQGLDNSGTEETYTTGGNAYLGQTYTWTVYLTNNGNTTDNVKLTLDSALQLQNATLSYTNGTSITEGDPISIATGATVAIRVTGTIPLTATLGSPAGIRVLADSSNVSGSIGVSGKSLIVAGDAADSAILRSPNVSNPYSVDGAVDDAATSKTGDSNAANDSTDVATAPSQYVNVNPGTTAYYPVEIRNTGSVQDSYDLTVPSGAVLHTFTDSNSNGRWDVGEPVGSAVSTTSPLNPNEAVSLVLEYPIASNQAPGNITLPVTARSTTLTSTTDSFNVIFVVQANNQVTFTPNRTGSVVPGGVTEYTHTVSNNGNTYVQFDLAAAGVSGTSDKGLIYTYTTDGGATYVVDPAAGAICLAPNASFSLKVRVEAPSNIAIGTEDPEILSGVASFYTNAACTTVVPGAGSQTLSVTDTTTVVGTLIKIDKKVKNIGPSLASAADDRDASYLDDNIAYPGDHLEYKLDAFNNGNLDVYGLVVSDKLPTDTTFVNFQVTTSSLPAGSKVFISANYDPAAPGSASWLALTSVDSNSDGTVTAAEWAAAFPAFTFDTLYVGFDTDGDNTVEFSNTDDKIQPAQGATVLFRVKVK</sequence>